<dbReference type="Pfam" id="PF07949">
    <property type="entry name" value="YbbR"/>
    <property type="match status" value="1"/>
</dbReference>
<dbReference type="PANTHER" id="PTHR37804:SF1">
    <property type="entry name" value="CDAA REGULATORY PROTEIN CDAR"/>
    <property type="match status" value="1"/>
</dbReference>
<dbReference type="InterPro" id="IPR053154">
    <property type="entry name" value="c-di-AMP_regulator"/>
</dbReference>
<name>A0A2P2E156_9LEPT</name>
<comment type="caution">
    <text evidence="2">The sequence shown here is derived from an EMBL/GenBank/DDBJ whole genome shotgun (WGS) entry which is preliminary data.</text>
</comment>
<organism evidence="2 3">
    <name type="scientific">Leptospira ryugenii</name>
    <dbReference type="NCBI Taxonomy" id="1917863"/>
    <lineage>
        <taxon>Bacteria</taxon>
        <taxon>Pseudomonadati</taxon>
        <taxon>Spirochaetota</taxon>
        <taxon>Spirochaetia</taxon>
        <taxon>Leptospirales</taxon>
        <taxon>Leptospiraceae</taxon>
        <taxon>Leptospira</taxon>
    </lineage>
</organism>
<feature type="region of interest" description="Disordered" evidence="1">
    <location>
        <begin position="325"/>
        <end position="357"/>
    </location>
</feature>
<feature type="compositionally biased region" description="Acidic residues" evidence="1">
    <location>
        <begin position="334"/>
        <end position="344"/>
    </location>
</feature>
<sequence length="357" mass="39869">MIISMVVKVLEKLLRNWKAKIASFLIACIFYINLQNSKILIKTVNVPIEYPKLSGNLSYSKNAEKTIPVRVEGLKDVVNYYSQFMKAVIDPEDVQYGVTEVPIKKIVGVPSGVKVTKLKKTVPVEIESRGLKVVQLEASFEGSPPPNFEKLTQILSPSKVTISGKPQDLEKLNKITLPEINLNDRKEPFAKTVRIPDLPKGINLLGSRDVTVNVNIIPMAYKTGEQTAAGIPIVCTGLDPRLEAEFSEDQIAIRYFSIKPIRSAQILTGLVAQVPCNYTYDPIKNKIVPDTQPQIAKVRVIKSKDLKNTEILQISPEKIEIRYRVRDTNSLDPDNNDSGDEGSTLEEPPFWKEGNKS</sequence>
<proteinExistence type="predicted"/>
<dbReference type="PANTHER" id="PTHR37804">
    <property type="entry name" value="CDAA REGULATORY PROTEIN CDAR"/>
    <property type="match status" value="1"/>
</dbReference>
<gene>
    <name evidence="2" type="ORF">LPTSP4_21460</name>
</gene>
<dbReference type="Gene3D" id="2.170.120.40">
    <property type="entry name" value="YbbR-like domain"/>
    <property type="match status" value="1"/>
</dbReference>
<evidence type="ECO:0000256" key="1">
    <source>
        <dbReference type="SAM" id="MobiDB-lite"/>
    </source>
</evidence>
<evidence type="ECO:0000313" key="2">
    <source>
        <dbReference type="EMBL" id="GBF50620.1"/>
    </source>
</evidence>
<dbReference type="InterPro" id="IPR012505">
    <property type="entry name" value="YbbR"/>
</dbReference>
<protein>
    <submittedName>
        <fullName evidence="2">YbbR-like protein</fullName>
    </submittedName>
</protein>
<dbReference type="Gene3D" id="2.170.120.30">
    <property type="match status" value="1"/>
</dbReference>
<dbReference type="AlphaFoldDB" id="A0A2P2E156"/>
<accession>A0A2P2E156</accession>
<reference evidence="2 3" key="1">
    <citation type="submission" date="2018-02" db="EMBL/GenBank/DDBJ databases">
        <title>Novel Leptospira species isolated from soil and water in Japan.</title>
        <authorList>
            <person name="Nakao R."/>
            <person name="Masuzawa T."/>
        </authorList>
    </citation>
    <scope>NUCLEOTIDE SEQUENCE [LARGE SCALE GENOMIC DNA]</scope>
    <source>
        <strain evidence="2 3">YH101</strain>
    </source>
</reference>
<evidence type="ECO:0000313" key="3">
    <source>
        <dbReference type="Proteomes" id="UP000245133"/>
    </source>
</evidence>
<keyword evidence="3" id="KW-1185">Reference proteome</keyword>
<dbReference type="Proteomes" id="UP000245133">
    <property type="component" value="Unassembled WGS sequence"/>
</dbReference>
<dbReference type="EMBL" id="BFBB01000005">
    <property type="protein sequence ID" value="GBF50620.1"/>
    <property type="molecule type" value="Genomic_DNA"/>
</dbReference>